<dbReference type="Proteomes" id="UP001445335">
    <property type="component" value="Unassembled WGS sequence"/>
</dbReference>
<dbReference type="PANTHER" id="PTHR22957:SF27">
    <property type="entry name" value="TBC1 DOMAIN FAMILY MEMBER 13"/>
    <property type="match status" value="1"/>
</dbReference>
<dbReference type="SMART" id="SM00164">
    <property type="entry name" value="TBC"/>
    <property type="match status" value="1"/>
</dbReference>
<dbReference type="FunFam" id="1.10.472.80:FF:000009">
    <property type="entry name" value="TBC1 domain family member 13"/>
    <property type="match status" value="1"/>
</dbReference>
<dbReference type="GO" id="GO:0006886">
    <property type="term" value="P:intracellular protein transport"/>
    <property type="evidence" value="ECO:0007669"/>
    <property type="project" value="TreeGrafter"/>
</dbReference>
<dbReference type="PROSITE" id="PS50086">
    <property type="entry name" value="TBC_RABGAP"/>
    <property type="match status" value="1"/>
</dbReference>
<organism evidence="3 4">
    <name type="scientific">Elliptochloris bilobata</name>
    <dbReference type="NCBI Taxonomy" id="381761"/>
    <lineage>
        <taxon>Eukaryota</taxon>
        <taxon>Viridiplantae</taxon>
        <taxon>Chlorophyta</taxon>
        <taxon>core chlorophytes</taxon>
        <taxon>Trebouxiophyceae</taxon>
        <taxon>Trebouxiophyceae incertae sedis</taxon>
        <taxon>Elliptochloris clade</taxon>
        <taxon>Elliptochloris</taxon>
    </lineage>
</organism>
<evidence type="ECO:0000313" key="3">
    <source>
        <dbReference type="EMBL" id="KAK9834207.1"/>
    </source>
</evidence>
<evidence type="ECO:0000313" key="4">
    <source>
        <dbReference type="Proteomes" id="UP001445335"/>
    </source>
</evidence>
<dbReference type="Gene3D" id="1.10.472.80">
    <property type="entry name" value="Ypt/Rab-GAP domain of gyp1p, domain 3"/>
    <property type="match status" value="1"/>
</dbReference>
<gene>
    <name evidence="3" type="ORF">WJX81_008458</name>
</gene>
<dbReference type="InterPro" id="IPR000195">
    <property type="entry name" value="Rab-GAP-TBC_dom"/>
</dbReference>
<sequence>MAGGTYEARIRRFRGDLAGVRVDLGNLRRVAVHGIPDRDGLRAVAWKLLLGYLPPETARWPAALAHKRAAYAQFCVELIVDPKDGGGGGAGRDGSGGAAPAADHPLSQSQDSRWHAFFKDAEMMEQIDRDVLRTHPDMHFFSGDDGSAVQHRAEMKRCLFVFAKLNPGLRYVQGMNELLAPLYYHFRTDPAPGAAAHAEADAFYCFMDLLAEFRDHFCQQLDNSAVGIRATLTRLSEQLCRADEQLWQHLVERNKVNPQFYAFRWITLLLTQEFPFPDAVRLWDTLFADSGGRTDCLLRVCTAMLLNVREELLQGDFAHNLKLLQRYPSVDVHTVLHRAEQLRAQCL</sequence>
<dbReference type="PANTHER" id="PTHR22957">
    <property type="entry name" value="TBC1 DOMAIN FAMILY MEMBER GTPASE-ACTIVATING PROTEIN"/>
    <property type="match status" value="1"/>
</dbReference>
<name>A0AAW1RKG3_9CHLO</name>
<dbReference type="SUPFAM" id="SSF47923">
    <property type="entry name" value="Ypt/Rab-GAP domain of gyp1p"/>
    <property type="match status" value="2"/>
</dbReference>
<dbReference type="EMBL" id="JALJOU010000033">
    <property type="protein sequence ID" value="KAK9834207.1"/>
    <property type="molecule type" value="Genomic_DNA"/>
</dbReference>
<dbReference type="Pfam" id="PF00566">
    <property type="entry name" value="RabGAP-TBC"/>
    <property type="match status" value="1"/>
</dbReference>
<dbReference type="GO" id="GO:0005096">
    <property type="term" value="F:GTPase activator activity"/>
    <property type="evidence" value="ECO:0007669"/>
    <property type="project" value="TreeGrafter"/>
</dbReference>
<evidence type="ECO:0000256" key="1">
    <source>
        <dbReference type="SAM" id="MobiDB-lite"/>
    </source>
</evidence>
<protein>
    <recommendedName>
        <fullName evidence="2">Rab-GAP TBC domain-containing protein</fullName>
    </recommendedName>
</protein>
<accession>A0AAW1RKG3</accession>
<comment type="caution">
    <text evidence="3">The sequence shown here is derived from an EMBL/GenBank/DDBJ whole genome shotgun (WGS) entry which is preliminary data.</text>
</comment>
<dbReference type="Gene3D" id="1.10.8.270">
    <property type="entry name" value="putative rabgap domain of human tbc1 domain family member 14 like domains"/>
    <property type="match status" value="1"/>
</dbReference>
<feature type="compositionally biased region" description="Gly residues" evidence="1">
    <location>
        <begin position="86"/>
        <end position="97"/>
    </location>
</feature>
<feature type="domain" description="Rab-GAP TBC" evidence="2">
    <location>
        <begin position="36"/>
        <end position="290"/>
    </location>
</feature>
<proteinExistence type="predicted"/>
<reference evidence="3 4" key="1">
    <citation type="journal article" date="2024" name="Nat. Commun.">
        <title>Phylogenomics reveals the evolutionary origins of lichenization in chlorophyte algae.</title>
        <authorList>
            <person name="Puginier C."/>
            <person name="Libourel C."/>
            <person name="Otte J."/>
            <person name="Skaloud P."/>
            <person name="Haon M."/>
            <person name="Grisel S."/>
            <person name="Petersen M."/>
            <person name="Berrin J.G."/>
            <person name="Delaux P.M."/>
            <person name="Dal Grande F."/>
            <person name="Keller J."/>
        </authorList>
    </citation>
    <scope>NUCLEOTIDE SEQUENCE [LARGE SCALE GENOMIC DNA]</scope>
    <source>
        <strain evidence="3 4">SAG 245.80</strain>
    </source>
</reference>
<keyword evidence="4" id="KW-1185">Reference proteome</keyword>
<evidence type="ECO:0000259" key="2">
    <source>
        <dbReference type="PROSITE" id="PS50086"/>
    </source>
</evidence>
<dbReference type="AlphaFoldDB" id="A0AAW1RKG3"/>
<feature type="region of interest" description="Disordered" evidence="1">
    <location>
        <begin position="86"/>
        <end position="110"/>
    </location>
</feature>
<dbReference type="InterPro" id="IPR035969">
    <property type="entry name" value="Rab-GAP_TBC_sf"/>
</dbReference>